<evidence type="ECO:0000256" key="2">
    <source>
        <dbReference type="SAM" id="MobiDB-lite"/>
    </source>
</evidence>
<feature type="domain" description="SWIM-type" evidence="3">
    <location>
        <begin position="90"/>
        <end position="121"/>
    </location>
</feature>
<keyword evidence="1" id="KW-0862">Zinc</keyword>
<keyword evidence="1" id="KW-0479">Metal-binding</keyword>
<dbReference type="Pfam" id="PF04434">
    <property type="entry name" value="SWIM"/>
    <property type="match status" value="1"/>
</dbReference>
<accession>A0A397UMU0</accession>
<gene>
    <name evidence="4" type="ORF">C2G38_2203125</name>
</gene>
<dbReference type="PANTHER" id="PTHR35385:SF2">
    <property type="entry name" value="PROTEIN B, PUTATIVE-RELATED"/>
    <property type="match status" value="1"/>
</dbReference>
<dbReference type="OrthoDB" id="2434612at2759"/>
<keyword evidence="1" id="KW-0863">Zinc-finger</keyword>
<dbReference type="Proteomes" id="UP000266673">
    <property type="component" value="Unassembled WGS sequence"/>
</dbReference>
<feature type="compositionally biased region" description="Basic residues" evidence="2">
    <location>
        <begin position="258"/>
        <end position="274"/>
    </location>
</feature>
<feature type="region of interest" description="Disordered" evidence="2">
    <location>
        <begin position="258"/>
        <end position="294"/>
    </location>
</feature>
<dbReference type="InterPro" id="IPR007527">
    <property type="entry name" value="Znf_SWIM"/>
</dbReference>
<reference evidence="4 5" key="1">
    <citation type="submission" date="2018-06" db="EMBL/GenBank/DDBJ databases">
        <title>Comparative genomics reveals the genomic features of Rhizophagus irregularis, R. cerebriforme, R. diaphanum and Gigaspora rosea, and their symbiotic lifestyle signature.</title>
        <authorList>
            <person name="Morin E."/>
            <person name="San Clemente H."/>
            <person name="Chen E.C.H."/>
            <person name="De La Providencia I."/>
            <person name="Hainaut M."/>
            <person name="Kuo A."/>
            <person name="Kohler A."/>
            <person name="Murat C."/>
            <person name="Tang N."/>
            <person name="Roy S."/>
            <person name="Loubradou J."/>
            <person name="Henrissat B."/>
            <person name="Grigoriev I.V."/>
            <person name="Corradi N."/>
            <person name="Roux C."/>
            <person name="Martin F.M."/>
        </authorList>
    </citation>
    <scope>NUCLEOTIDE SEQUENCE [LARGE SCALE GENOMIC DNA]</scope>
    <source>
        <strain evidence="4 5">DAOM 194757</strain>
    </source>
</reference>
<protein>
    <recommendedName>
        <fullName evidence="3">SWIM-type domain-containing protein</fullName>
    </recommendedName>
</protein>
<comment type="caution">
    <text evidence="4">The sequence shown here is derived from an EMBL/GenBank/DDBJ whole genome shotgun (WGS) entry which is preliminary data.</text>
</comment>
<organism evidence="4 5">
    <name type="scientific">Gigaspora rosea</name>
    <dbReference type="NCBI Taxonomy" id="44941"/>
    <lineage>
        <taxon>Eukaryota</taxon>
        <taxon>Fungi</taxon>
        <taxon>Fungi incertae sedis</taxon>
        <taxon>Mucoromycota</taxon>
        <taxon>Glomeromycotina</taxon>
        <taxon>Glomeromycetes</taxon>
        <taxon>Diversisporales</taxon>
        <taxon>Gigasporaceae</taxon>
        <taxon>Gigaspora</taxon>
    </lineage>
</organism>
<dbReference type="GO" id="GO:0008270">
    <property type="term" value="F:zinc ion binding"/>
    <property type="evidence" value="ECO:0007669"/>
    <property type="project" value="UniProtKB-KW"/>
</dbReference>
<dbReference type="AlphaFoldDB" id="A0A397UMU0"/>
<dbReference type="PROSITE" id="PS50966">
    <property type="entry name" value="ZF_SWIM"/>
    <property type="match status" value="1"/>
</dbReference>
<feature type="compositionally biased region" description="Basic and acidic residues" evidence="2">
    <location>
        <begin position="277"/>
        <end position="287"/>
    </location>
</feature>
<name>A0A397UMU0_9GLOM</name>
<dbReference type="PANTHER" id="PTHR35385">
    <property type="entry name" value="PROTEIN B, PUTATIVE-RELATED-RELATED"/>
    <property type="match status" value="1"/>
</dbReference>
<evidence type="ECO:0000313" key="5">
    <source>
        <dbReference type="Proteomes" id="UP000266673"/>
    </source>
</evidence>
<evidence type="ECO:0000256" key="1">
    <source>
        <dbReference type="PROSITE-ProRule" id="PRU00325"/>
    </source>
</evidence>
<dbReference type="EMBL" id="QKWP01001121">
    <property type="protein sequence ID" value="RIB11550.1"/>
    <property type="molecule type" value="Genomic_DNA"/>
</dbReference>
<sequence>MHETYGKVYASTEIELAYNIVQIFYFITANLERFYERRLLAISNKHPGRMHIMKKFLCSEHEKLNLEGIQRREDGITYDVPSTTVDGKMYIVDPTIGTCSCFVGISGSPCKHQAAIALKFQEGTSNFIDTLTINDRINYFYLATGSVIQERSFYASLRSQTNATFNDNTVDQLKIQKSAIPKSTASTEAIISEKINNTEDTNNSEMPNRIEFLNNFFHEIESDIKQNEQLLSAFEKFQKGPVTIRSGTKIPVQVALVQRRKGAASHSTKRKASGRKPLGDQKNEDPHVMQSRKK</sequence>
<dbReference type="STRING" id="44941.A0A397UMU0"/>
<proteinExistence type="predicted"/>
<evidence type="ECO:0000313" key="4">
    <source>
        <dbReference type="EMBL" id="RIB11550.1"/>
    </source>
</evidence>
<evidence type="ECO:0000259" key="3">
    <source>
        <dbReference type="PROSITE" id="PS50966"/>
    </source>
</evidence>
<keyword evidence="5" id="KW-1185">Reference proteome</keyword>